<keyword evidence="1" id="KW-0472">Membrane</keyword>
<organism evidence="3 4">
    <name type="scientific">Oricola thermophila</name>
    <dbReference type="NCBI Taxonomy" id="2742145"/>
    <lineage>
        <taxon>Bacteria</taxon>
        <taxon>Pseudomonadati</taxon>
        <taxon>Pseudomonadota</taxon>
        <taxon>Alphaproteobacteria</taxon>
        <taxon>Hyphomicrobiales</taxon>
        <taxon>Ahrensiaceae</taxon>
        <taxon>Oricola</taxon>
    </lineage>
</organism>
<dbReference type="GO" id="GO:0015920">
    <property type="term" value="P:lipopolysaccharide transport"/>
    <property type="evidence" value="ECO:0007669"/>
    <property type="project" value="InterPro"/>
</dbReference>
<dbReference type="GO" id="GO:0043165">
    <property type="term" value="P:Gram-negative-bacterium-type cell outer membrane assembly"/>
    <property type="evidence" value="ECO:0007669"/>
    <property type="project" value="UniProtKB-UniRule"/>
</dbReference>
<comment type="subcellular location">
    <subcellularLocation>
        <location evidence="1">Cell outer membrane</location>
    </subcellularLocation>
</comment>
<evidence type="ECO:0000313" key="4">
    <source>
        <dbReference type="Proteomes" id="UP000509367"/>
    </source>
</evidence>
<proteinExistence type="inferred from homology"/>
<keyword evidence="1" id="KW-0732">Signal</keyword>
<sequence length="805" mass="87798">MASSSSCVSFRGRVFAVPRGRVVNVAAGQVLSKHLKNLACGLAAVALAAALGDGLPAYAAPLDSVAGLTGVESDAPLLLQADELIYDNDRQTVAAVGGVRIDYGGTRMVADRLVYNQRTGRLSAIGNVEIIQPDGTRAYADEFDVTEDFADGFVNALRIVTPDRARFAAESAVREGGETTTFNNGIYTACEPCKDNPEKPPIWQIKARRIIWNGKQKTIRFERASFEFLGMPLAAFPVFTTADPTVKRKTGFLMPSIRFADELGFGASIPYFIALAPNYDLKLTGTGLTRQGFLGEAEFRHRLVNGTYTLKIAGIHQMSPDAFDANTEDATHTDRGMIGSKGRFEINPRWTFGWDVMAQTDKNFSRTYTVEGFDEKVRQNEVYLSGLNDRNSLDLRMMKFNIQETYADGSGSDRDAEQPWVLPSLDYEIYAPRPVAGGELSFNLNARGISRDNEDLRGSPSDDDFATRGLEGKTARITAETQWKRTFVTGSGLTVTPILAAQGDTSFIDASTSATDYSKTGASLTDDDTFSRGMVTAGMEMRWPFLITAPSSTHVVEPIAQVFLRPNEMGAGELPNEDAQSFVFDTTTLFARDKFSGYDRIEGGHRANLGVRYTGTYDNGWSVHAMFGQSYHLGGTNPFADADMVNAGAESGLESDVSDFVGSAGASFANRLDGAVRARFDEKTFEVRRAETELGFRTNRLSASGGFAYIQAQPTYGFDSDRHEVNGRASLRVTDNWKVTGNATYDITNNRLARNGIGLAYDDECFSIGLNFRQSRSSSDALSNSVGFQISLRTIGDFGDKFSGN</sequence>
<accession>A0A6N1VC12</accession>
<name>A0A6N1VC12_9HYPH</name>
<dbReference type="InterPro" id="IPR020889">
    <property type="entry name" value="LipoPS_assembly_LptD"/>
</dbReference>
<dbReference type="PANTHER" id="PTHR30189">
    <property type="entry name" value="LPS-ASSEMBLY PROTEIN"/>
    <property type="match status" value="1"/>
</dbReference>
<feature type="domain" description="LptD C-terminal" evidence="2">
    <location>
        <begin position="333"/>
        <end position="737"/>
    </location>
</feature>
<evidence type="ECO:0000313" key="3">
    <source>
        <dbReference type="EMBL" id="QKV18420.1"/>
    </source>
</evidence>
<keyword evidence="4" id="KW-1185">Reference proteome</keyword>
<comment type="caution">
    <text evidence="1">Lacks conserved residue(s) required for the propagation of feature annotation.</text>
</comment>
<dbReference type="Proteomes" id="UP000509367">
    <property type="component" value="Chromosome"/>
</dbReference>
<dbReference type="Pfam" id="PF04453">
    <property type="entry name" value="LptD"/>
    <property type="match status" value="1"/>
</dbReference>
<protein>
    <recommendedName>
        <fullName evidence="1">LPS-assembly protein LptD</fullName>
    </recommendedName>
</protein>
<evidence type="ECO:0000256" key="1">
    <source>
        <dbReference type="HAMAP-Rule" id="MF_01411"/>
    </source>
</evidence>
<dbReference type="HAMAP" id="MF_01411">
    <property type="entry name" value="LPS_assembly_LptD"/>
    <property type="match status" value="1"/>
</dbReference>
<dbReference type="EMBL" id="CP054836">
    <property type="protein sequence ID" value="QKV18420.1"/>
    <property type="molecule type" value="Genomic_DNA"/>
</dbReference>
<dbReference type="KEGG" id="orm:HTY61_08110"/>
<comment type="similarity">
    <text evidence="1">Belongs to the LptD family.</text>
</comment>
<dbReference type="GO" id="GO:1990351">
    <property type="term" value="C:transporter complex"/>
    <property type="evidence" value="ECO:0007669"/>
    <property type="project" value="TreeGrafter"/>
</dbReference>
<dbReference type="InterPro" id="IPR050218">
    <property type="entry name" value="LptD"/>
</dbReference>
<evidence type="ECO:0000259" key="2">
    <source>
        <dbReference type="Pfam" id="PF04453"/>
    </source>
</evidence>
<dbReference type="InterPro" id="IPR007543">
    <property type="entry name" value="LptD_C"/>
</dbReference>
<dbReference type="GO" id="GO:0009279">
    <property type="term" value="C:cell outer membrane"/>
    <property type="evidence" value="ECO:0007669"/>
    <property type="project" value="UniProtKB-SubCell"/>
</dbReference>
<dbReference type="PANTHER" id="PTHR30189:SF1">
    <property type="entry name" value="LPS-ASSEMBLY PROTEIN LPTD"/>
    <property type="match status" value="1"/>
</dbReference>
<keyword evidence="1" id="KW-0998">Cell outer membrane</keyword>
<comment type="function">
    <text evidence="1">Involved in the assembly of lipopolysaccharide (LPS) at the surface of the outer membrane.</text>
</comment>
<gene>
    <name evidence="1" type="primary">lptD</name>
    <name evidence="3" type="ORF">HTY61_08110</name>
</gene>
<dbReference type="SUPFAM" id="SSF56935">
    <property type="entry name" value="Porins"/>
    <property type="match status" value="1"/>
</dbReference>
<dbReference type="Gene3D" id="2.60.450.10">
    <property type="entry name" value="Lipopolysaccharide (LPS) transport protein A like domain"/>
    <property type="match status" value="1"/>
</dbReference>
<dbReference type="AlphaFoldDB" id="A0A6N1VC12"/>
<reference evidence="3 4" key="1">
    <citation type="submission" date="2020-06" db="EMBL/GenBank/DDBJ databases">
        <title>Oricola thermophila sp. nov. isolated from a tidal sediments.</title>
        <authorList>
            <person name="Kwon K.K."/>
            <person name="Yang S.-H."/>
            <person name="Park M.-J."/>
        </authorList>
    </citation>
    <scope>NUCLEOTIDE SEQUENCE [LARGE SCALE GENOMIC DNA]</scope>
    <source>
        <strain evidence="3 4">MEBiC13590</strain>
    </source>
</reference>
<comment type="subunit">
    <text evidence="1">Component of the lipopolysaccharide transport and assembly complex.</text>
</comment>